<gene>
    <name evidence="1" type="ORF">GE061_017390</name>
</gene>
<organism evidence="1 2">
    <name type="scientific">Apolygus lucorum</name>
    <name type="common">Small green plant bug</name>
    <name type="synonym">Lygocoris lucorum</name>
    <dbReference type="NCBI Taxonomy" id="248454"/>
    <lineage>
        <taxon>Eukaryota</taxon>
        <taxon>Metazoa</taxon>
        <taxon>Ecdysozoa</taxon>
        <taxon>Arthropoda</taxon>
        <taxon>Hexapoda</taxon>
        <taxon>Insecta</taxon>
        <taxon>Pterygota</taxon>
        <taxon>Neoptera</taxon>
        <taxon>Paraneoptera</taxon>
        <taxon>Hemiptera</taxon>
        <taxon>Heteroptera</taxon>
        <taxon>Panheteroptera</taxon>
        <taxon>Cimicomorpha</taxon>
        <taxon>Miridae</taxon>
        <taxon>Mirini</taxon>
        <taxon>Apolygus</taxon>
    </lineage>
</organism>
<dbReference type="OrthoDB" id="6086604at2759"/>
<proteinExistence type="predicted"/>
<name>A0A8S9XEY0_APOLU</name>
<comment type="caution">
    <text evidence="1">The sequence shown here is derived from an EMBL/GenBank/DDBJ whole genome shotgun (WGS) entry which is preliminary data.</text>
</comment>
<evidence type="ECO:0000313" key="2">
    <source>
        <dbReference type="Proteomes" id="UP000466442"/>
    </source>
</evidence>
<evidence type="ECO:0000313" key="1">
    <source>
        <dbReference type="EMBL" id="KAF6206165.1"/>
    </source>
</evidence>
<protein>
    <submittedName>
        <fullName evidence="1">Uncharacterized protein</fullName>
    </submittedName>
</protein>
<dbReference type="EMBL" id="WIXP02000008">
    <property type="protein sequence ID" value="KAF6206165.1"/>
    <property type="molecule type" value="Genomic_DNA"/>
</dbReference>
<feature type="non-terminal residue" evidence="1">
    <location>
        <position position="1"/>
    </location>
</feature>
<dbReference type="AlphaFoldDB" id="A0A8S9XEY0"/>
<sequence length="97" mass="10875">ILSNVMSTALSYTTTADIFDWGVSTGQNLSITENVPSQVVRYIMVAEMPAACRVHAIKCILEGKSSGEFCRIATDIIRSSLQTYSKTYKFSCRRMYF</sequence>
<dbReference type="Proteomes" id="UP000466442">
    <property type="component" value="Unassembled WGS sequence"/>
</dbReference>
<keyword evidence="2" id="KW-1185">Reference proteome</keyword>
<accession>A0A8S9XEY0</accession>
<reference evidence="1" key="1">
    <citation type="journal article" date="2021" name="Mol. Ecol. Resour.">
        <title>Apolygus lucorum genome provides insights into omnivorousness and mesophyll feeding.</title>
        <authorList>
            <person name="Liu Y."/>
            <person name="Liu H."/>
            <person name="Wang H."/>
            <person name="Huang T."/>
            <person name="Liu B."/>
            <person name="Yang B."/>
            <person name="Yin L."/>
            <person name="Li B."/>
            <person name="Zhang Y."/>
            <person name="Zhang S."/>
            <person name="Jiang F."/>
            <person name="Zhang X."/>
            <person name="Ren Y."/>
            <person name="Wang B."/>
            <person name="Wang S."/>
            <person name="Lu Y."/>
            <person name="Wu K."/>
            <person name="Fan W."/>
            <person name="Wang G."/>
        </authorList>
    </citation>
    <scope>NUCLEOTIDE SEQUENCE</scope>
    <source>
        <strain evidence="1">12Hb</strain>
    </source>
</reference>